<feature type="compositionally biased region" description="Low complexity" evidence="6">
    <location>
        <begin position="438"/>
        <end position="463"/>
    </location>
</feature>
<dbReference type="PANTHER" id="PTHR15741">
    <property type="entry name" value="BASIC HELIX-LOOP-HELIX ZIP TRANSCRIPTION FACTOR"/>
    <property type="match status" value="1"/>
</dbReference>
<evidence type="ECO:0000256" key="2">
    <source>
        <dbReference type="ARBA" id="ARBA00023015"/>
    </source>
</evidence>
<dbReference type="STRING" id="655863.F0X7Z5"/>
<dbReference type="eggNOG" id="ENOG502S8TF">
    <property type="taxonomic scope" value="Eukaryota"/>
</dbReference>
<evidence type="ECO:0000256" key="6">
    <source>
        <dbReference type="SAM" id="MobiDB-lite"/>
    </source>
</evidence>
<feature type="compositionally biased region" description="Basic and acidic residues" evidence="6">
    <location>
        <begin position="480"/>
        <end position="499"/>
    </location>
</feature>
<feature type="region of interest" description="Disordered" evidence="6">
    <location>
        <begin position="117"/>
        <end position="173"/>
    </location>
</feature>
<evidence type="ECO:0000256" key="1">
    <source>
        <dbReference type="ARBA" id="ARBA00004123"/>
    </source>
</evidence>
<dbReference type="InterPro" id="IPR011598">
    <property type="entry name" value="bHLH_dom"/>
</dbReference>
<evidence type="ECO:0000313" key="8">
    <source>
        <dbReference type="EMBL" id="EFX06327.1"/>
    </source>
</evidence>
<reference evidence="8 9" key="1">
    <citation type="journal article" date="2011" name="Proc. Natl. Acad. Sci. U.S.A.">
        <title>Genome and transcriptome analyses of the mountain pine beetle-fungal symbiont Grosmannia clavigera, a lodgepole pine pathogen.</title>
        <authorList>
            <person name="DiGuistini S."/>
            <person name="Wang Y."/>
            <person name="Liao N.Y."/>
            <person name="Taylor G."/>
            <person name="Tanguay P."/>
            <person name="Feau N."/>
            <person name="Henrissat B."/>
            <person name="Chan S.K."/>
            <person name="Hesse-Orce U."/>
            <person name="Alamouti S.M."/>
            <person name="Tsui C.K.M."/>
            <person name="Docking R.T."/>
            <person name="Levasseur A."/>
            <person name="Haridas S."/>
            <person name="Robertson G."/>
            <person name="Birol I."/>
            <person name="Holt R.A."/>
            <person name="Marra M.A."/>
            <person name="Hamelin R.C."/>
            <person name="Hirst M."/>
            <person name="Jones S.J.M."/>
            <person name="Bohlmann J."/>
            <person name="Breuil C."/>
        </authorList>
    </citation>
    <scope>NUCLEOTIDE SEQUENCE [LARGE SCALE GENOMIC DNA]</scope>
    <source>
        <strain evidence="9">kw1407 / UAMH 11150</strain>
    </source>
</reference>
<keyword evidence="4" id="KW-0804">Transcription</keyword>
<dbReference type="GO" id="GO:0000981">
    <property type="term" value="F:DNA-binding transcription factor activity, RNA polymerase II-specific"/>
    <property type="evidence" value="ECO:0007669"/>
    <property type="project" value="TreeGrafter"/>
</dbReference>
<dbReference type="CDD" id="cd11404">
    <property type="entry name" value="bHLHzip_Mlx_like"/>
    <property type="match status" value="1"/>
</dbReference>
<feature type="region of interest" description="Disordered" evidence="6">
    <location>
        <begin position="438"/>
        <end position="499"/>
    </location>
</feature>
<dbReference type="InterPro" id="IPR036638">
    <property type="entry name" value="HLH_DNA-bd_sf"/>
</dbReference>
<dbReference type="InParanoid" id="F0X7Z5"/>
<dbReference type="PANTHER" id="PTHR15741:SF27">
    <property type="entry name" value="TRANSCRIPTION FACTOR AP-4"/>
    <property type="match status" value="1"/>
</dbReference>
<organism evidence="9">
    <name type="scientific">Grosmannia clavigera (strain kw1407 / UAMH 11150)</name>
    <name type="common">Blue stain fungus</name>
    <name type="synonym">Graphiocladiella clavigera</name>
    <dbReference type="NCBI Taxonomy" id="655863"/>
    <lineage>
        <taxon>Eukaryota</taxon>
        <taxon>Fungi</taxon>
        <taxon>Dikarya</taxon>
        <taxon>Ascomycota</taxon>
        <taxon>Pezizomycotina</taxon>
        <taxon>Sordariomycetes</taxon>
        <taxon>Sordariomycetidae</taxon>
        <taxon>Ophiostomatales</taxon>
        <taxon>Ophiostomataceae</taxon>
        <taxon>Leptographium</taxon>
    </lineage>
</organism>
<dbReference type="Gene3D" id="4.10.280.10">
    <property type="entry name" value="Helix-loop-helix DNA-binding domain"/>
    <property type="match status" value="1"/>
</dbReference>
<feature type="region of interest" description="Disordered" evidence="6">
    <location>
        <begin position="201"/>
        <end position="224"/>
    </location>
</feature>
<dbReference type="GO" id="GO:0000978">
    <property type="term" value="F:RNA polymerase II cis-regulatory region sequence-specific DNA binding"/>
    <property type="evidence" value="ECO:0007669"/>
    <property type="project" value="TreeGrafter"/>
</dbReference>
<keyword evidence="3" id="KW-0238">DNA-binding</keyword>
<dbReference type="GeneID" id="25980104"/>
<dbReference type="RefSeq" id="XP_014175809.1">
    <property type="nucleotide sequence ID" value="XM_014320334.1"/>
</dbReference>
<gene>
    <name evidence="8" type="ORF">CMQ_6648</name>
</gene>
<evidence type="ECO:0000256" key="3">
    <source>
        <dbReference type="ARBA" id="ARBA00023125"/>
    </source>
</evidence>
<name>F0X7Z5_GROCL</name>
<dbReference type="Pfam" id="PF00010">
    <property type="entry name" value="HLH"/>
    <property type="match status" value="1"/>
</dbReference>
<feature type="compositionally biased region" description="Polar residues" evidence="6">
    <location>
        <begin position="133"/>
        <end position="168"/>
    </location>
</feature>
<dbReference type="InterPro" id="IPR052207">
    <property type="entry name" value="Max-like/E-box_TFs"/>
</dbReference>
<feature type="region of interest" description="Disordered" evidence="6">
    <location>
        <begin position="1"/>
        <end position="46"/>
    </location>
</feature>
<keyword evidence="5" id="KW-0539">Nucleus</keyword>
<sequence>MLATPRLPLTMASVYRPDTDPQPSSIDYEDSLFPQNAPHPPSGAPLLTAEDQEALSTFFKDMGSDSPAPSGLAGGPMHSESWMDLPPKFMGSTSFYGEHHEGLVGSLTGDFHQLINNASSSFNMPPPPPPSLPTTDEQTQTSGAPSSFDHYTSLVSESAHPSQSSAGVRSSAMDNHRQFSAEVLEAASVLHDGSLHRASFSYGTQPFSRQNTGPAPSSSPAKPRTLTTTLADHEIGLASELGLALEHASLAPPSSLPSVHHTNMFSAMSLLHGDSSQDVPPAASVHRSAPRAELHWGSDQSFNQVQYIPRSAKETTEALESVHLKTMECLEVSRSANTTRPPSPVYGASLHQLNLKTRIASMSAATDVGRKRSVPPPATRLKRRRETASDRGEADDDAGADDEDVAVSGEFGAAGTTTRMGKKWGNVSVNGSNGVSNGSNFLPLSPNSPQQIMPSSSSCSGMSDGTGKRRRLGSSSQAKPPRENLSEEQKRENHIKSEQKRRTLIKEGFDDLCVLVPSLHGGGFSKSVMLSMAADWLEALISGNQQLREQL</sequence>
<dbReference type="GO" id="GO:0005634">
    <property type="term" value="C:nucleus"/>
    <property type="evidence" value="ECO:0007669"/>
    <property type="project" value="UniProtKB-SubCell"/>
</dbReference>
<dbReference type="HOGENOM" id="CLU_034677_0_0_1"/>
<accession>F0X7Z5</accession>
<feature type="compositionally biased region" description="Acidic residues" evidence="6">
    <location>
        <begin position="393"/>
        <end position="405"/>
    </location>
</feature>
<dbReference type="OrthoDB" id="5778525at2759"/>
<dbReference type="SUPFAM" id="SSF47459">
    <property type="entry name" value="HLH, helix-loop-helix DNA-binding domain"/>
    <property type="match status" value="1"/>
</dbReference>
<dbReference type="AlphaFoldDB" id="F0X7Z5"/>
<protein>
    <submittedName>
        <fullName evidence="8">Hlh transcription factor</fullName>
    </submittedName>
</protein>
<keyword evidence="9" id="KW-1185">Reference proteome</keyword>
<dbReference type="PROSITE" id="PS50888">
    <property type="entry name" value="BHLH"/>
    <property type="match status" value="1"/>
</dbReference>
<keyword evidence="2" id="KW-0805">Transcription regulation</keyword>
<proteinExistence type="predicted"/>
<feature type="region of interest" description="Disordered" evidence="6">
    <location>
        <begin position="363"/>
        <end position="424"/>
    </location>
</feature>
<evidence type="ECO:0000256" key="5">
    <source>
        <dbReference type="ARBA" id="ARBA00023242"/>
    </source>
</evidence>
<dbReference type="Proteomes" id="UP000007796">
    <property type="component" value="Unassembled WGS sequence"/>
</dbReference>
<feature type="domain" description="BHLH" evidence="7">
    <location>
        <begin position="489"/>
        <end position="540"/>
    </location>
</feature>
<dbReference type="EMBL" id="GL629729">
    <property type="protein sequence ID" value="EFX06327.1"/>
    <property type="molecule type" value="Genomic_DNA"/>
</dbReference>
<evidence type="ECO:0000259" key="7">
    <source>
        <dbReference type="PROSITE" id="PS50888"/>
    </source>
</evidence>
<evidence type="ECO:0000256" key="4">
    <source>
        <dbReference type="ARBA" id="ARBA00023163"/>
    </source>
</evidence>
<evidence type="ECO:0000313" key="9">
    <source>
        <dbReference type="Proteomes" id="UP000007796"/>
    </source>
</evidence>
<comment type="subcellular location">
    <subcellularLocation>
        <location evidence="1">Nucleus</location>
    </subcellularLocation>
</comment>
<dbReference type="GO" id="GO:0046983">
    <property type="term" value="F:protein dimerization activity"/>
    <property type="evidence" value="ECO:0007669"/>
    <property type="project" value="InterPro"/>
</dbReference>